<reference evidence="1 2" key="1">
    <citation type="submission" date="2017-06" db="EMBL/GenBank/DDBJ databases">
        <title>Hymenobacter amundsenii sp. nov. isolated from regoliths in Antarctica.</title>
        <authorList>
            <person name="Sedlacek I."/>
            <person name="Kralova S."/>
            <person name="Pantucek R."/>
            <person name="Svec P."/>
            <person name="Holochova P."/>
            <person name="Stankova E."/>
            <person name="Vrbovska V."/>
            <person name="Busse H.-J."/>
        </authorList>
    </citation>
    <scope>NUCLEOTIDE SEQUENCE [LARGE SCALE GENOMIC DNA]</scope>
    <source>
        <strain evidence="1 2">CCM 8682</strain>
    </source>
</reference>
<proteinExistence type="predicted"/>
<dbReference type="Proteomes" id="UP000197277">
    <property type="component" value="Unassembled WGS sequence"/>
</dbReference>
<sequence length="146" mass="16020">MRFLSIIIVSLWCLAGCKKNDDFSARVNAAFNKPVTLRYQQGAALPNQSAPELTITVDDVDDTRCPTHLSCAVPGLVQTALSIRDQNGALQPVTLRLIGLSSEVDSAAVQANGRRYTIVFQDVTPYPGRKAVPKQDKRVVLLVKRR</sequence>
<evidence type="ECO:0000313" key="2">
    <source>
        <dbReference type="Proteomes" id="UP000197277"/>
    </source>
</evidence>
<comment type="caution">
    <text evidence="1">The sequence shown here is derived from an EMBL/GenBank/DDBJ whole genome shotgun (WGS) entry which is preliminary data.</text>
</comment>
<protein>
    <submittedName>
        <fullName evidence="1">Uncharacterized protein</fullName>
    </submittedName>
</protein>
<accession>A0A246FGD1</accession>
<dbReference type="RefSeq" id="WP_088465980.1">
    <property type="nucleotide sequence ID" value="NZ_NIRR01000054.1"/>
</dbReference>
<evidence type="ECO:0000313" key="1">
    <source>
        <dbReference type="EMBL" id="OWP61574.1"/>
    </source>
</evidence>
<name>A0A246FGD1_9BACT</name>
<keyword evidence="2" id="KW-1185">Reference proteome</keyword>
<dbReference type="EMBL" id="NIRR01000054">
    <property type="protein sequence ID" value="OWP61574.1"/>
    <property type="molecule type" value="Genomic_DNA"/>
</dbReference>
<dbReference type="OrthoDB" id="163809at2"/>
<organism evidence="1 2">
    <name type="scientific">Hymenobacter amundsenii</name>
    <dbReference type="NCBI Taxonomy" id="2006685"/>
    <lineage>
        <taxon>Bacteria</taxon>
        <taxon>Pseudomonadati</taxon>
        <taxon>Bacteroidota</taxon>
        <taxon>Cytophagia</taxon>
        <taxon>Cytophagales</taxon>
        <taxon>Hymenobacteraceae</taxon>
        <taxon>Hymenobacter</taxon>
    </lineage>
</organism>
<dbReference type="AlphaFoldDB" id="A0A246FGD1"/>
<gene>
    <name evidence="1" type="ORF">CDA63_18700</name>
</gene>